<dbReference type="GO" id="GO:0043386">
    <property type="term" value="P:mycotoxin biosynthetic process"/>
    <property type="evidence" value="ECO:0007669"/>
    <property type="project" value="InterPro"/>
</dbReference>
<feature type="transmembrane region" description="Helical" evidence="4">
    <location>
        <begin position="42"/>
        <end position="61"/>
    </location>
</feature>
<evidence type="ECO:0000313" key="6">
    <source>
        <dbReference type="Proteomes" id="UP000799324"/>
    </source>
</evidence>
<dbReference type="Pfam" id="PF11807">
    <property type="entry name" value="UstYa"/>
    <property type="match status" value="1"/>
</dbReference>
<gene>
    <name evidence="5" type="ORF">K491DRAFT_696976</name>
</gene>
<keyword evidence="2" id="KW-0560">Oxidoreductase</keyword>
<evidence type="ECO:0000256" key="4">
    <source>
        <dbReference type="SAM" id="Phobius"/>
    </source>
</evidence>
<evidence type="ECO:0000256" key="2">
    <source>
        <dbReference type="ARBA" id="ARBA00023002"/>
    </source>
</evidence>
<keyword evidence="4" id="KW-0472">Membrane</keyword>
<dbReference type="OrthoDB" id="3687641at2759"/>
<keyword evidence="4" id="KW-0812">Transmembrane</keyword>
<comment type="similarity">
    <text evidence="3">Belongs to the ustYa family.</text>
</comment>
<name>A0A6A6STE5_9PLEO</name>
<evidence type="ECO:0000313" key="5">
    <source>
        <dbReference type="EMBL" id="KAF2650832.1"/>
    </source>
</evidence>
<dbReference type="EMBL" id="MU004443">
    <property type="protein sequence ID" value="KAF2650832.1"/>
    <property type="molecule type" value="Genomic_DNA"/>
</dbReference>
<dbReference type="PANTHER" id="PTHR33365:SF11">
    <property type="entry name" value="TAT PATHWAY SIGNAL SEQUENCE"/>
    <property type="match status" value="1"/>
</dbReference>
<evidence type="ECO:0000256" key="1">
    <source>
        <dbReference type="ARBA" id="ARBA00004685"/>
    </source>
</evidence>
<keyword evidence="6" id="KW-1185">Reference proteome</keyword>
<dbReference type="PANTHER" id="PTHR33365">
    <property type="entry name" value="YALI0B05434P"/>
    <property type="match status" value="1"/>
</dbReference>
<reference evidence="5" key="1">
    <citation type="journal article" date="2020" name="Stud. Mycol.">
        <title>101 Dothideomycetes genomes: a test case for predicting lifestyles and emergence of pathogens.</title>
        <authorList>
            <person name="Haridas S."/>
            <person name="Albert R."/>
            <person name="Binder M."/>
            <person name="Bloem J."/>
            <person name="Labutti K."/>
            <person name="Salamov A."/>
            <person name="Andreopoulos B."/>
            <person name="Baker S."/>
            <person name="Barry K."/>
            <person name="Bills G."/>
            <person name="Bluhm B."/>
            <person name="Cannon C."/>
            <person name="Castanera R."/>
            <person name="Culley D."/>
            <person name="Daum C."/>
            <person name="Ezra D."/>
            <person name="Gonzalez J."/>
            <person name="Henrissat B."/>
            <person name="Kuo A."/>
            <person name="Liang C."/>
            <person name="Lipzen A."/>
            <person name="Lutzoni F."/>
            <person name="Magnuson J."/>
            <person name="Mondo S."/>
            <person name="Nolan M."/>
            <person name="Ohm R."/>
            <person name="Pangilinan J."/>
            <person name="Park H.-J."/>
            <person name="Ramirez L."/>
            <person name="Alfaro M."/>
            <person name="Sun H."/>
            <person name="Tritt A."/>
            <person name="Yoshinaga Y."/>
            <person name="Zwiers L.-H."/>
            <person name="Turgeon B."/>
            <person name="Goodwin S."/>
            <person name="Spatafora J."/>
            <person name="Crous P."/>
            <person name="Grigoriev I."/>
        </authorList>
    </citation>
    <scope>NUCLEOTIDE SEQUENCE</scope>
    <source>
        <strain evidence="5">CBS 122681</strain>
    </source>
</reference>
<dbReference type="AlphaFoldDB" id="A0A6A6STE5"/>
<dbReference type="InterPro" id="IPR021765">
    <property type="entry name" value="UstYa-like"/>
</dbReference>
<evidence type="ECO:0000256" key="3">
    <source>
        <dbReference type="ARBA" id="ARBA00035112"/>
    </source>
</evidence>
<protein>
    <submittedName>
        <fullName evidence="5">Uncharacterized protein</fullName>
    </submittedName>
</protein>
<accession>A0A6A6STE5</accession>
<sequence length="240" mass="26789">MMWWGNYTKVASVDEKESLLSTEEKLRIYEEAIIPKGTCQRCLTALAIAVSLVMGFFLGHAKIPLRAWDSELPGPVGRVHQTWHHNVTFTQPPNTDSETAWKSIIPASGGVIDRAVGDSEISNIAVFHQLECMRTIYVAYYDALESPAMSLSNITEADPNAEGLDLETPVSQRIPVHQVRHCIDYVRQSLMCTADTNLETPDPVTHSTTGWNQEKTCRDFEGIKAWTERHSASENTEALS</sequence>
<dbReference type="GO" id="GO:0016491">
    <property type="term" value="F:oxidoreductase activity"/>
    <property type="evidence" value="ECO:0007669"/>
    <property type="project" value="UniProtKB-KW"/>
</dbReference>
<organism evidence="5 6">
    <name type="scientific">Lophiostoma macrostomum CBS 122681</name>
    <dbReference type="NCBI Taxonomy" id="1314788"/>
    <lineage>
        <taxon>Eukaryota</taxon>
        <taxon>Fungi</taxon>
        <taxon>Dikarya</taxon>
        <taxon>Ascomycota</taxon>
        <taxon>Pezizomycotina</taxon>
        <taxon>Dothideomycetes</taxon>
        <taxon>Pleosporomycetidae</taxon>
        <taxon>Pleosporales</taxon>
        <taxon>Lophiostomataceae</taxon>
        <taxon>Lophiostoma</taxon>
    </lineage>
</organism>
<keyword evidence="4" id="KW-1133">Transmembrane helix</keyword>
<dbReference type="Proteomes" id="UP000799324">
    <property type="component" value="Unassembled WGS sequence"/>
</dbReference>
<comment type="pathway">
    <text evidence="1">Mycotoxin biosynthesis.</text>
</comment>
<proteinExistence type="inferred from homology"/>